<feature type="compositionally biased region" description="Polar residues" evidence="1">
    <location>
        <begin position="590"/>
        <end position="600"/>
    </location>
</feature>
<feature type="compositionally biased region" description="Polar residues" evidence="1">
    <location>
        <begin position="1"/>
        <end position="29"/>
    </location>
</feature>
<dbReference type="InParanoid" id="A0A4V1M480"/>
<feature type="compositionally biased region" description="Polar residues" evidence="1">
    <location>
        <begin position="687"/>
        <end position="706"/>
    </location>
</feature>
<keyword evidence="3" id="KW-1185">Reference proteome</keyword>
<feature type="region of interest" description="Disordered" evidence="1">
    <location>
        <begin position="400"/>
        <end position="422"/>
    </location>
</feature>
<feature type="region of interest" description="Disordered" evidence="1">
    <location>
        <begin position="686"/>
        <end position="823"/>
    </location>
</feature>
<feature type="compositionally biased region" description="Basic and acidic residues" evidence="1">
    <location>
        <begin position="547"/>
        <end position="556"/>
    </location>
</feature>
<feature type="compositionally biased region" description="Low complexity" evidence="1">
    <location>
        <begin position="30"/>
        <end position="39"/>
    </location>
</feature>
<feature type="region of interest" description="Disordered" evidence="1">
    <location>
        <begin position="496"/>
        <end position="655"/>
    </location>
</feature>
<evidence type="ECO:0000313" key="2">
    <source>
        <dbReference type="EMBL" id="RXK39437.1"/>
    </source>
</evidence>
<dbReference type="VEuPathDB" id="FungiDB:TREMEDRAFT_73420"/>
<feature type="compositionally biased region" description="Polar residues" evidence="1">
    <location>
        <begin position="618"/>
        <end position="647"/>
    </location>
</feature>
<name>A0A4V1M480_TREME</name>
<feature type="compositionally biased region" description="Polar residues" evidence="1">
    <location>
        <begin position="761"/>
        <end position="770"/>
    </location>
</feature>
<comment type="caution">
    <text evidence="2">The sequence shown here is derived from an EMBL/GenBank/DDBJ whole genome shotgun (WGS) entry which is preliminary data.</text>
</comment>
<sequence length="870" mass="88826">MGQAPSLSQTAATAQTSGFVQADSQDHPPTSSAEETAFAGAGGGLGSSPNVPKPGTSIDPNTGKPYTAGLTRVELAEIRAAKAAAEAQAEVEAQVGGLNVGQEGGVRENVGGAKLEDLSGREQAARQLTGGLEVEKEEKELPGGYGRVTPLPVPGTAEHAPTSIYKDVGDTLHTLGTAAFSALPSSIVGALSNHPHPEGQVSPKRDTAALLDQAKIQADKVVHDVQSTIASHHPSHTSHTSDSYAALATDKANSLAASTSDRANSVAAYATEQAKYLAAVASEKATTLAQHTSDHANALATSTAQTADSLAAVTAAKATELASLTSAKTQTAANGTADKPAIVDGATSGTTHGAATVNAEKGDTFLQQAKGLVHGALAYTGVVAANSPARAAGVVPKVSLPSNEPAGALPGERSSGVGALPGKNTEAGVAVLPDEKAPKLSLPSQEVQGAVPSETSGGVGALPGVSSEKGVALLPHERGISHSGAPLPATFLGTSPAKVPLSTGEPTSASAVESHDGAGGKERSGLLSPRFANDRTTSMASVTAIRGGHEGDRHNSLDSAVPTPEGQKHSIIPFSLTPGNESEGVGHPSTRGNESTSRSPGTYPKVDHNTIAGEGAKTQRNPSLSSQMANLNLNPTSSSTPAVSSGPYTLGAPVSGLDPSTNARLSSALDPEWDIKPLPTLAELGYKNTQSSSTTEPITTNISTPVKSEEEKIGSPKRSKSPRLPARPSSPLKSPPILPSSSDNVPNKDIPQAVQPAPVSQGLQTGQGSVDPTRPSDEVKSGRKSPNKFQNFPEGPRRSVSPIRPLGEHERTTSNASESKKKVGFMNKLKGEIKVFSGKIKNDQERVQLGERMKNGGESNLYHPSSSPNW</sequence>
<proteinExistence type="predicted"/>
<dbReference type="OrthoDB" id="2593594at2759"/>
<feature type="region of interest" description="Disordered" evidence="1">
    <location>
        <begin position="440"/>
        <end position="462"/>
    </location>
</feature>
<dbReference type="EMBL" id="SDIL01000031">
    <property type="protein sequence ID" value="RXK39437.1"/>
    <property type="molecule type" value="Genomic_DNA"/>
</dbReference>
<organism evidence="2 3">
    <name type="scientific">Tremella mesenterica</name>
    <name type="common">Jelly fungus</name>
    <dbReference type="NCBI Taxonomy" id="5217"/>
    <lineage>
        <taxon>Eukaryota</taxon>
        <taxon>Fungi</taxon>
        <taxon>Dikarya</taxon>
        <taxon>Basidiomycota</taxon>
        <taxon>Agaricomycotina</taxon>
        <taxon>Tremellomycetes</taxon>
        <taxon>Tremellales</taxon>
        <taxon>Tremellaceae</taxon>
        <taxon>Tremella</taxon>
    </lineage>
</organism>
<feature type="compositionally biased region" description="Basic and acidic residues" evidence="1">
    <location>
        <begin position="513"/>
        <end position="524"/>
    </location>
</feature>
<evidence type="ECO:0000313" key="3">
    <source>
        <dbReference type="Proteomes" id="UP000289152"/>
    </source>
</evidence>
<evidence type="ECO:0000256" key="1">
    <source>
        <dbReference type="SAM" id="MobiDB-lite"/>
    </source>
</evidence>
<feature type="compositionally biased region" description="Basic and acidic residues" evidence="1">
    <location>
        <begin position="842"/>
        <end position="855"/>
    </location>
</feature>
<dbReference type="AlphaFoldDB" id="A0A4V1M480"/>
<protein>
    <submittedName>
        <fullName evidence="2">Uncharacterized protein</fullName>
    </submittedName>
</protein>
<dbReference type="Proteomes" id="UP000289152">
    <property type="component" value="Unassembled WGS sequence"/>
</dbReference>
<feature type="region of interest" description="Disordered" evidence="1">
    <location>
        <begin position="1"/>
        <end position="67"/>
    </location>
</feature>
<gene>
    <name evidence="2" type="ORF">M231_03270</name>
</gene>
<feature type="region of interest" description="Disordered" evidence="1">
    <location>
        <begin position="842"/>
        <end position="870"/>
    </location>
</feature>
<accession>A0A4V1M480</accession>
<feature type="compositionally biased region" description="Low complexity" evidence="1">
    <location>
        <begin position="722"/>
        <end position="732"/>
    </location>
</feature>
<reference evidence="2 3" key="1">
    <citation type="submission" date="2016-06" db="EMBL/GenBank/DDBJ databases">
        <title>Evolution of pathogenesis and genome organization in the Tremellales.</title>
        <authorList>
            <person name="Cuomo C."/>
            <person name="Litvintseva A."/>
            <person name="Heitman J."/>
            <person name="Chen Y."/>
            <person name="Sun S."/>
            <person name="Springer D."/>
            <person name="Dromer F."/>
            <person name="Young S."/>
            <person name="Zeng Q."/>
            <person name="Chapman S."/>
            <person name="Gujja S."/>
            <person name="Saif S."/>
            <person name="Birren B."/>
        </authorList>
    </citation>
    <scope>NUCLEOTIDE SEQUENCE [LARGE SCALE GENOMIC DNA]</scope>
    <source>
        <strain evidence="2 3">ATCC 28783</strain>
    </source>
</reference>